<reference evidence="9 10" key="1">
    <citation type="submission" date="2018-06" db="EMBL/GenBank/DDBJ databases">
        <title>Genomic Encyclopedia of Type Strains, Phase III (KMG-III): the genomes of soil and plant-associated and newly described type strains.</title>
        <authorList>
            <person name="Whitman W."/>
        </authorList>
    </citation>
    <scope>NUCLEOTIDE SEQUENCE [LARGE SCALE GENOMIC DNA]</scope>
    <source>
        <strain evidence="9 10">ORS 1419</strain>
    </source>
</reference>
<dbReference type="SUPFAM" id="SSF53448">
    <property type="entry name" value="Nucleotide-diphospho-sugar transferases"/>
    <property type="match status" value="1"/>
</dbReference>
<evidence type="ECO:0000256" key="3">
    <source>
        <dbReference type="ARBA" id="ARBA00019048"/>
    </source>
</evidence>
<accession>A0A318T1V1</accession>
<dbReference type="AlphaFoldDB" id="A0A318T1V1"/>
<keyword evidence="5 7" id="KW-0548">Nucleotidyltransferase</keyword>
<comment type="catalytic activity">
    <reaction evidence="6 7">
        <text>alpha-D-glucose 1-phosphate + UTP + H(+) = UDP-alpha-D-glucose + diphosphate</text>
        <dbReference type="Rhea" id="RHEA:19889"/>
        <dbReference type="ChEBI" id="CHEBI:15378"/>
        <dbReference type="ChEBI" id="CHEBI:33019"/>
        <dbReference type="ChEBI" id="CHEBI:46398"/>
        <dbReference type="ChEBI" id="CHEBI:58601"/>
        <dbReference type="ChEBI" id="CHEBI:58885"/>
        <dbReference type="EC" id="2.7.7.9"/>
    </reaction>
</comment>
<proteinExistence type="inferred from homology"/>
<dbReference type="InterPro" id="IPR005835">
    <property type="entry name" value="NTP_transferase_dom"/>
</dbReference>
<evidence type="ECO:0000256" key="1">
    <source>
        <dbReference type="ARBA" id="ARBA00006890"/>
    </source>
</evidence>
<organism evidence="9 10">
    <name type="scientific">Phyllobacterium leguminum</name>
    <dbReference type="NCBI Taxonomy" id="314237"/>
    <lineage>
        <taxon>Bacteria</taxon>
        <taxon>Pseudomonadati</taxon>
        <taxon>Pseudomonadota</taxon>
        <taxon>Alphaproteobacteria</taxon>
        <taxon>Hyphomicrobiales</taxon>
        <taxon>Phyllobacteriaceae</taxon>
        <taxon>Phyllobacterium</taxon>
    </lineage>
</organism>
<feature type="domain" description="Nucleotidyl transferase" evidence="8">
    <location>
        <begin position="14"/>
        <end position="270"/>
    </location>
</feature>
<dbReference type="RefSeq" id="WP_110751991.1">
    <property type="nucleotide sequence ID" value="NZ_QJTF01000011.1"/>
</dbReference>
<dbReference type="NCBIfam" id="TIGR01099">
    <property type="entry name" value="galU"/>
    <property type="match status" value="1"/>
</dbReference>
<dbReference type="Pfam" id="PF00483">
    <property type="entry name" value="NTP_transferase"/>
    <property type="match status" value="1"/>
</dbReference>
<dbReference type="EMBL" id="QJTF01000011">
    <property type="protein sequence ID" value="PYE87765.1"/>
    <property type="molecule type" value="Genomic_DNA"/>
</dbReference>
<dbReference type="Gene3D" id="3.90.550.10">
    <property type="entry name" value="Spore Coat Polysaccharide Biosynthesis Protein SpsA, Chain A"/>
    <property type="match status" value="1"/>
</dbReference>
<dbReference type="InterPro" id="IPR029044">
    <property type="entry name" value="Nucleotide-diphossugar_trans"/>
</dbReference>
<dbReference type="GO" id="GO:0006011">
    <property type="term" value="P:UDP-alpha-D-glucose metabolic process"/>
    <property type="evidence" value="ECO:0007669"/>
    <property type="project" value="InterPro"/>
</dbReference>
<evidence type="ECO:0000256" key="4">
    <source>
        <dbReference type="ARBA" id="ARBA00022679"/>
    </source>
</evidence>
<name>A0A318T1V1_9HYPH</name>
<evidence type="ECO:0000256" key="7">
    <source>
        <dbReference type="RuleBase" id="RU361259"/>
    </source>
</evidence>
<keyword evidence="10" id="KW-1185">Reference proteome</keyword>
<dbReference type="CDD" id="cd02541">
    <property type="entry name" value="UGPase_prokaryotic"/>
    <property type="match status" value="1"/>
</dbReference>
<gene>
    <name evidence="9" type="ORF">C7477_111113</name>
</gene>
<dbReference type="PANTHER" id="PTHR43197">
    <property type="entry name" value="UTP--GLUCOSE-1-PHOSPHATE URIDYLYLTRANSFERASE"/>
    <property type="match status" value="1"/>
</dbReference>
<dbReference type="EC" id="2.7.7.9" evidence="2 7"/>
<comment type="similarity">
    <text evidence="1 7">Belongs to the UDPGP type 2 family.</text>
</comment>
<evidence type="ECO:0000259" key="8">
    <source>
        <dbReference type="Pfam" id="PF00483"/>
    </source>
</evidence>
<keyword evidence="4 7" id="KW-0808">Transferase</keyword>
<evidence type="ECO:0000313" key="10">
    <source>
        <dbReference type="Proteomes" id="UP000247454"/>
    </source>
</evidence>
<dbReference type="Proteomes" id="UP000247454">
    <property type="component" value="Unassembled WGS sequence"/>
</dbReference>
<sequence length="298" mass="32799">MSSKKKIRKAIFPVAGLGTRFLPATKSIPKEMLPVVDKPVIQYVVDEAREAGIEHLIFVTGRNKAVIEDYFDAQVELYSTLAERGKNEILDHLQSIQPQPGTASFTRQQVPLGLGHAVWCARELVGDEPFALLLPDMVMQSKKGCLAEMVELYEQSGGNVIAVQECDPAETHKYGIVGRGEPVGNGFQVTGMVEKPAKGTAPSNLYINGRYILQPEIFDILASQEKGSGGEIQLTDGMLKLAKEQPFYGYHYTGRTFDCGSKEGFIEANVAFALWRSDIRPNVEHSIGELLREIKVGS</sequence>
<dbReference type="GO" id="GO:0003983">
    <property type="term" value="F:UTP:glucose-1-phosphate uridylyltransferase activity"/>
    <property type="evidence" value="ECO:0007669"/>
    <property type="project" value="UniProtKB-EC"/>
</dbReference>
<evidence type="ECO:0000256" key="2">
    <source>
        <dbReference type="ARBA" id="ARBA00012415"/>
    </source>
</evidence>
<evidence type="ECO:0000256" key="5">
    <source>
        <dbReference type="ARBA" id="ARBA00022695"/>
    </source>
</evidence>
<dbReference type="OrthoDB" id="9803306at2"/>
<protein>
    <recommendedName>
        <fullName evidence="3 7">UTP--glucose-1-phosphate uridylyltransferase</fullName>
        <ecNumber evidence="2 7">2.7.7.9</ecNumber>
    </recommendedName>
    <alternativeName>
        <fullName evidence="7">UDP-glucose pyrophosphorylase</fullName>
    </alternativeName>
</protein>
<dbReference type="InterPro" id="IPR005771">
    <property type="entry name" value="GalU_uridylyltTrfase_bac/arc"/>
</dbReference>
<dbReference type="PANTHER" id="PTHR43197:SF1">
    <property type="entry name" value="UTP--GLUCOSE-1-PHOSPHATE URIDYLYLTRANSFERASE"/>
    <property type="match status" value="1"/>
</dbReference>
<comment type="caution">
    <text evidence="9">The sequence shown here is derived from an EMBL/GenBank/DDBJ whole genome shotgun (WGS) entry which is preliminary data.</text>
</comment>
<evidence type="ECO:0000313" key="9">
    <source>
        <dbReference type="EMBL" id="PYE87765.1"/>
    </source>
</evidence>
<evidence type="ECO:0000256" key="6">
    <source>
        <dbReference type="ARBA" id="ARBA00048128"/>
    </source>
</evidence>